<dbReference type="EMBL" id="JAULBC010000002">
    <property type="protein sequence ID" value="MEX6687002.1"/>
    <property type="molecule type" value="Genomic_DNA"/>
</dbReference>
<dbReference type="Proteomes" id="UP001560573">
    <property type="component" value="Unassembled WGS sequence"/>
</dbReference>
<name>A0ABV3ZAW8_9BACT</name>
<dbReference type="InterPro" id="IPR000073">
    <property type="entry name" value="AB_hydrolase_1"/>
</dbReference>
<organism evidence="2 3">
    <name type="scientific">Danxiaibacter flavus</name>
    <dbReference type="NCBI Taxonomy" id="3049108"/>
    <lineage>
        <taxon>Bacteria</taxon>
        <taxon>Pseudomonadati</taxon>
        <taxon>Bacteroidota</taxon>
        <taxon>Chitinophagia</taxon>
        <taxon>Chitinophagales</taxon>
        <taxon>Chitinophagaceae</taxon>
        <taxon>Danxiaibacter</taxon>
    </lineage>
</organism>
<dbReference type="RefSeq" id="WP_369328405.1">
    <property type="nucleotide sequence ID" value="NZ_JAULBC010000002.1"/>
</dbReference>
<dbReference type="Pfam" id="PF00561">
    <property type="entry name" value="Abhydrolase_1"/>
    <property type="match status" value="1"/>
</dbReference>
<dbReference type="SUPFAM" id="SSF53474">
    <property type="entry name" value="alpha/beta-Hydrolases"/>
    <property type="match status" value="1"/>
</dbReference>
<dbReference type="InterPro" id="IPR050266">
    <property type="entry name" value="AB_hydrolase_sf"/>
</dbReference>
<sequence>MKTKTVLARIALLLLVIIIILPYGRSREWRTLNAQSREKLNRNFIELPQGITHYEIAGPDNGPVLLLVHGFSVPAYIWDRNFQALADSGFRVIRYDAFGRGFSDRPEATYNAKFYNCQINDLLNALKITRPVNIAGVSMGGAVATNFAANFPEKVNKVVLIDPVNQVSDISVLKHRWLGEYLNRVWFVPGLLDDQASDFYKRSAMPADYQKNFMEQMNYKGFSTAVLSTIRNFIAVDPRPAFVKLGSSGKPVLLMWGKQDKTLKYDPGLPSILNADLMMVDSCGHLPQLEQPAIVNSSVTAFLKK</sequence>
<evidence type="ECO:0000313" key="2">
    <source>
        <dbReference type="EMBL" id="MEX6687002.1"/>
    </source>
</evidence>
<dbReference type="PRINTS" id="PR00412">
    <property type="entry name" value="EPOXHYDRLASE"/>
</dbReference>
<dbReference type="Gene3D" id="3.40.50.1820">
    <property type="entry name" value="alpha/beta hydrolase"/>
    <property type="match status" value="1"/>
</dbReference>
<protein>
    <submittedName>
        <fullName evidence="2">Alpha/beta hydrolase</fullName>
    </submittedName>
</protein>
<gene>
    <name evidence="2" type="ORF">QTN47_05830</name>
</gene>
<comment type="caution">
    <text evidence="2">The sequence shown here is derived from an EMBL/GenBank/DDBJ whole genome shotgun (WGS) entry which is preliminary data.</text>
</comment>
<accession>A0ABV3ZAW8</accession>
<dbReference type="GO" id="GO:0016787">
    <property type="term" value="F:hydrolase activity"/>
    <property type="evidence" value="ECO:0007669"/>
    <property type="project" value="UniProtKB-KW"/>
</dbReference>
<evidence type="ECO:0000259" key="1">
    <source>
        <dbReference type="Pfam" id="PF00561"/>
    </source>
</evidence>
<evidence type="ECO:0000313" key="3">
    <source>
        <dbReference type="Proteomes" id="UP001560573"/>
    </source>
</evidence>
<dbReference type="PRINTS" id="PR00111">
    <property type="entry name" value="ABHYDROLASE"/>
</dbReference>
<reference evidence="2 3" key="1">
    <citation type="submission" date="2023-07" db="EMBL/GenBank/DDBJ databases">
        <authorList>
            <person name="Lian W.-H."/>
        </authorList>
    </citation>
    <scope>NUCLEOTIDE SEQUENCE [LARGE SCALE GENOMIC DNA]</scope>
    <source>
        <strain evidence="2 3">SYSU DXS3180</strain>
    </source>
</reference>
<keyword evidence="3" id="KW-1185">Reference proteome</keyword>
<keyword evidence="2" id="KW-0378">Hydrolase</keyword>
<dbReference type="PANTHER" id="PTHR43798">
    <property type="entry name" value="MONOACYLGLYCEROL LIPASE"/>
    <property type="match status" value="1"/>
</dbReference>
<dbReference type="PANTHER" id="PTHR43798:SF33">
    <property type="entry name" value="HYDROLASE, PUTATIVE (AFU_ORTHOLOGUE AFUA_2G14860)-RELATED"/>
    <property type="match status" value="1"/>
</dbReference>
<dbReference type="InterPro" id="IPR000639">
    <property type="entry name" value="Epox_hydrolase-like"/>
</dbReference>
<proteinExistence type="predicted"/>
<feature type="domain" description="AB hydrolase-1" evidence="1">
    <location>
        <begin position="63"/>
        <end position="292"/>
    </location>
</feature>
<dbReference type="InterPro" id="IPR029058">
    <property type="entry name" value="AB_hydrolase_fold"/>
</dbReference>